<gene>
    <name evidence="2" type="ORF">H310_10448</name>
</gene>
<dbReference type="Gene3D" id="3.40.50.1110">
    <property type="entry name" value="SGNH hydrolase"/>
    <property type="match status" value="1"/>
</dbReference>
<dbReference type="PANTHER" id="PTHR14209:SF19">
    <property type="entry name" value="ISOAMYL ACETATE-HYDROLYZING ESTERASE 1 HOMOLOG"/>
    <property type="match status" value="1"/>
</dbReference>
<dbReference type="AlphaFoldDB" id="A0A024TQ59"/>
<dbReference type="SUPFAM" id="SSF52266">
    <property type="entry name" value="SGNH hydrolase"/>
    <property type="match status" value="1"/>
</dbReference>
<organism evidence="2">
    <name type="scientific">Aphanomyces invadans</name>
    <dbReference type="NCBI Taxonomy" id="157072"/>
    <lineage>
        <taxon>Eukaryota</taxon>
        <taxon>Sar</taxon>
        <taxon>Stramenopiles</taxon>
        <taxon>Oomycota</taxon>
        <taxon>Saprolegniomycetes</taxon>
        <taxon>Saprolegniales</taxon>
        <taxon>Verrucalvaceae</taxon>
        <taxon>Aphanomyces</taxon>
    </lineage>
</organism>
<dbReference type="STRING" id="157072.A0A024TQ59"/>
<name>A0A024TQ59_9STRA</name>
<reference evidence="2" key="1">
    <citation type="submission" date="2013-12" db="EMBL/GenBank/DDBJ databases">
        <title>The Genome Sequence of Aphanomyces invadans NJM9701.</title>
        <authorList>
            <consortium name="The Broad Institute Genomics Platform"/>
            <person name="Russ C."/>
            <person name="Tyler B."/>
            <person name="van West P."/>
            <person name="Dieguez-Uribeondo J."/>
            <person name="Young S.K."/>
            <person name="Zeng Q."/>
            <person name="Gargeya S."/>
            <person name="Fitzgerald M."/>
            <person name="Abouelleil A."/>
            <person name="Alvarado L."/>
            <person name="Chapman S.B."/>
            <person name="Gainer-Dewar J."/>
            <person name="Goldberg J."/>
            <person name="Griggs A."/>
            <person name="Gujja S."/>
            <person name="Hansen M."/>
            <person name="Howarth C."/>
            <person name="Imamovic A."/>
            <person name="Ireland A."/>
            <person name="Larimer J."/>
            <person name="McCowan C."/>
            <person name="Murphy C."/>
            <person name="Pearson M."/>
            <person name="Poon T.W."/>
            <person name="Priest M."/>
            <person name="Roberts A."/>
            <person name="Saif S."/>
            <person name="Shea T."/>
            <person name="Sykes S."/>
            <person name="Wortman J."/>
            <person name="Nusbaum C."/>
            <person name="Birren B."/>
        </authorList>
    </citation>
    <scope>NUCLEOTIDE SEQUENCE [LARGE SCALE GENOMIC DNA]</scope>
    <source>
        <strain evidence="2">NJM9701</strain>
    </source>
</reference>
<dbReference type="InterPro" id="IPR013830">
    <property type="entry name" value="SGNH_hydro"/>
</dbReference>
<dbReference type="RefSeq" id="XP_008875067.1">
    <property type="nucleotide sequence ID" value="XM_008876845.1"/>
</dbReference>
<dbReference type="EMBL" id="KI913977">
    <property type="protein sequence ID" value="ETV96275.1"/>
    <property type="molecule type" value="Genomic_DNA"/>
</dbReference>
<accession>A0A024TQ59</accession>
<evidence type="ECO:0000313" key="2">
    <source>
        <dbReference type="EMBL" id="ETV96275.1"/>
    </source>
</evidence>
<sequence>MVATALPVVVTLGDSITEYGAKADESGWVWMLCQDYRNRAAVVNWGKSGWTTRRWLPEIAASRDELAALSPSLITVLLGTNDAAPAFYRSGVPLEEYTTTMRGILGVVAQACPSAQILLIAPPAVVDEVFGLPQNERVYAYADVCRQLGSELRIPVVDLWTATQDHPEYFCDGIHLSSDGNRELYRLVLDAIRCNMAHLLPDRIGAASSWWKRYFQACF</sequence>
<dbReference type="InterPro" id="IPR036514">
    <property type="entry name" value="SGNH_hydro_sf"/>
</dbReference>
<evidence type="ECO:0000259" key="1">
    <source>
        <dbReference type="Pfam" id="PF13472"/>
    </source>
</evidence>
<dbReference type="PANTHER" id="PTHR14209">
    <property type="entry name" value="ISOAMYL ACETATE-HYDROLYZING ESTERASE 1"/>
    <property type="match status" value="1"/>
</dbReference>
<dbReference type="GeneID" id="20087498"/>
<dbReference type="InterPro" id="IPR045136">
    <property type="entry name" value="Iah1-like"/>
</dbReference>
<feature type="domain" description="SGNH hydrolase-type esterase" evidence="1">
    <location>
        <begin position="12"/>
        <end position="182"/>
    </location>
</feature>
<protein>
    <recommendedName>
        <fullName evidence="1">SGNH hydrolase-type esterase domain-containing protein</fullName>
    </recommendedName>
</protein>
<proteinExistence type="predicted"/>
<dbReference type="OrthoDB" id="671439at2759"/>
<dbReference type="eggNOG" id="KOG3035">
    <property type="taxonomic scope" value="Eukaryota"/>
</dbReference>
<dbReference type="VEuPathDB" id="FungiDB:H310_10448"/>
<dbReference type="Pfam" id="PF13472">
    <property type="entry name" value="Lipase_GDSL_2"/>
    <property type="match status" value="1"/>
</dbReference>